<feature type="compositionally biased region" description="Low complexity" evidence="2">
    <location>
        <begin position="349"/>
        <end position="358"/>
    </location>
</feature>
<dbReference type="Proteomes" id="UP000612055">
    <property type="component" value="Unassembled WGS sequence"/>
</dbReference>
<evidence type="ECO:0000313" key="3">
    <source>
        <dbReference type="EMBL" id="KAG2484212.1"/>
    </source>
</evidence>
<comment type="function">
    <text evidence="1">Component of the SMC5-SMC6 complex, that promotes sister chromatid alignment after DNA damage and facilitates double-stranded DNA breaks (DSBs) repair via homologous recombination between sister chromatids.</text>
</comment>
<dbReference type="AlphaFoldDB" id="A0A836BPR3"/>
<sequence length="799" mass="79853">MSGPIDLTQDDEQPNAKRQRTRGPAEAPQIKPDPEQIDLTGEYPGLHPAPQHDDDGEVIVIDSSDSDEEGPAGALGDGPAHHAQPSPDQADPANQDLGGPSGSTPKRAAPRAKPAKPLVPNGYDAGPGPSAVRTPAAQRQRAPAAALPAAAAPEAPPPRRLQPPAVQEQAALGVAVETEDRGPEQAGPRGSEPPEGPPARMPGSRRQPGPGPAQAEPGRVPGAGQTQQVAPPGPGDMGAGEAPGKGQKRVRLSNGTEEPPAAARTPPTAPRPAAGARAGQGKGAGAAAAAGAAVGGAAANRNMGSGAGPGPSPGPAPNAAAGPSQPPARNTAGAGPSQPPRPSAPAPAPGSAVTPAPAARRRAQPPHSRTATWQRLSEQGAALEAQMDRLTAPTREAGLAFADLVHRHNATLRDIHDPGMTARDATQHAAISQVTLQSSVAVLRLDRRGPAELVDMLKELFPAKAGEGGGAPDGVGLDWRGLGEAVAHLFRPARGPSVMLGAVDAQPKVRRAPVRRAQEQVAAVTRPQELAAGEGLDTQKADSYTSAIMSEMLKALRNLRGAGEAAAGAAAAVAEPAVRLPNGLVVPGCAWKPLVEVVLDRAGFAQTVENLHALGHLCTQDVLAVRFCEARGMLVAGLTLDDIEHCRKLRSRGTAPAARVEGGGAATAAGGAEGEGAAGAGRSGSAAAAGGHGRGAPPPINAASLLLPEHFVIPLEMADWERMCERVAPGKELMHSRPYTPEGEEAGLAEGEGAAAGPSGAGGVGARAAGVAGAGQGAGPSGAGGSGAGPLGARRRQDA</sequence>
<feature type="region of interest" description="Disordered" evidence="2">
    <location>
        <begin position="734"/>
        <end position="799"/>
    </location>
</feature>
<comment type="subcellular location">
    <subcellularLocation>
        <location evidence="1">Nucleus</location>
    </subcellularLocation>
</comment>
<feature type="compositionally biased region" description="Low complexity" evidence="2">
    <location>
        <begin position="748"/>
        <end position="758"/>
    </location>
</feature>
<feature type="region of interest" description="Disordered" evidence="2">
    <location>
        <begin position="652"/>
        <end position="695"/>
    </location>
</feature>
<feature type="region of interest" description="Disordered" evidence="2">
    <location>
        <begin position="1"/>
        <end position="374"/>
    </location>
</feature>
<comment type="similarity">
    <text evidence="1">Belongs to the NSE4 family.</text>
</comment>
<keyword evidence="1" id="KW-0539">Nucleus</keyword>
<protein>
    <recommendedName>
        <fullName evidence="1">Non-structural maintenance of chromosomes element 4</fullName>
    </recommendedName>
</protein>
<evidence type="ECO:0000313" key="4">
    <source>
        <dbReference type="Proteomes" id="UP000612055"/>
    </source>
</evidence>
<evidence type="ECO:0000256" key="2">
    <source>
        <dbReference type="SAM" id="MobiDB-lite"/>
    </source>
</evidence>
<proteinExistence type="inferred from homology"/>
<keyword evidence="1" id="KW-0233">DNA recombination</keyword>
<keyword evidence="4" id="KW-1185">Reference proteome</keyword>
<accession>A0A836BPR3</accession>
<feature type="compositionally biased region" description="Gly residues" evidence="2">
    <location>
        <begin position="772"/>
        <end position="790"/>
    </location>
</feature>
<keyword evidence="1" id="KW-0227">DNA damage</keyword>
<reference evidence="3" key="1">
    <citation type="journal article" date="2020" name="bioRxiv">
        <title>Comparative genomics of Chlamydomonas.</title>
        <authorList>
            <person name="Craig R.J."/>
            <person name="Hasan A.R."/>
            <person name="Ness R.W."/>
            <person name="Keightley P.D."/>
        </authorList>
    </citation>
    <scope>NUCLEOTIDE SEQUENCE</scope>
    <source>
        <strain evidence="3">CCAP 11/70</strain>
    </source>
</reference>
<dbReference type="GO" id="GO:0005634">
    <property type="term" value="C:nucleus"/>
    <property type="evidence" value="ECO:0007669"/>
    <property type="project" value="UniProtKB-SubCell"/>
</dbReference>
<dbReference type="GO" id="GO:0006310">
    <property type="term" value="P:DNA recombination"/>
    <property type="evidence" value="ECO:0007669"/>
    <property type="project" value="UniProtKB-UniRule"/>
</dbReference>
<gene>
    <name evidence="3" type="ORF">HYH03_016947</name>
</gene>
<dbReference type="InterPro" id="IPR027786">
    <property type="entry name" value="Nse4/EID"/>
</dbReference>
<feature type="compositionally biased region" description="Low complexity" evidence="2">
    <location>
        <begin position="259"/>
        <end position="277"/>
    </location>
</feature>
<feature type="compositionally biased region" description="Gly residues" evidence="2">
    <location>
        <begin position="661"/>
        <end position="682"/>
    </location>
</feature>
<dbReference type="GO" id="GO:0006281">
    <property type="term" value="P:DNA repair"/>
    <property type="evidence" value="ECO:0007669"/>
    <property type="project" value="UniProtKB-UniRule"/>
</dbReference>
<keyword evidence="1" id="KW-0234">DNA repair</keyword>
<evidence type="ECO:0000256" key="1">
    <source>
        <dbReference type="RuleBase" id="RU365071"/>
    </source>
</evidence>
<feature type="compositionally biased region" description="Pro residues" evidence="2">
    <location>
        <begin position="337"/>
        <end position="348"/>
    </location>
</feature>
<dbReference type="PANTHER" id="PTHR16140">
    <property type="entry name" value="NON-STRUCTURAL MAINTENANCE OF CHROMOSOMES ELEMENT 4"/>
    <property type="match status" value="1"/>
</dbReference>
<dbReference type="GO" id="GO:0030915">
    <property type="term" value="C:Smc5-Smc6 complex"/>
    <property type="evidence" value="ECO:0007669"/>
    <property type="project" value="UniProtKB-UniRule"/>
</dbReference>
<dbReference type="OrthoDB" id="361242at2759"/>
<comment type="subunit">
    <text evidence="1">Component of the SMC5-SMC6 complex.</text>
</comment>
<name>A0A836BPR3_9CHLO</name>
<dbReference type="PANTHER" id="PTHR16140:SF0">
    <property type="entry name" value="NON-STRUCTURAL MAINTENANCE OF CHROMOSOMES ELEMENT 4"/>
    <property type="match status" value="1"/>
</dbReference>
<feature type="compositionally biased region" description="Low complexity" evidence="2">
    <location>
        <begin position="135"/>
        <end position="153"/>
    </location>
</feature>
<dbReference type="EMBL" id="JAEHOE010000154">
    <property type="protein sequence ID" value="KAG2484212.1"/>
    <property type="molecule type" value="Genomic_DNA"/>
</dbReference>
<feature type="compositionally biased region" description="Low complexity" evidence="2">
    <location>
        <begin position="285"/>
        <end position="299"/>
    </location>
</feature>
<organism evidence="3 4">
    <name type="scientific">Edaphochlamys debaryana</name>
    <dbReference type="NCBI Taxonomy" id="47281"/>
    <lineage>
        <taxon>Eukaryota</taxon>
        <taxon>Viridiplantae</taxon>
        <taxon>Chlorophyta</taxon>
        <taxon>core chlorophytes</taxon>
        <taxon>Chlorophyceae</taxon>
        <taxon>CS clade</taxon>
        <taxon>Chlamydomonadales</taxon>
        <taxon>Chlamydomonadales incertae sedis</taxon>
        <taxon>Edaphochlamys</taxon>
    </lineage>
</organism>
<comment type="caution">
    <text evidence="3">The sequence shown here is derived from an EMBL/GenBank/DDBJ whole genome shotgun (WGS) entry which is preliminary data.</text>
</comment>